<sequence>MHIGSHYRIGTFLFWTRRNILKLFLWAVFPTVLYGVFDLKWLAIPWQPVALVGTAAAFIAGFKNTQTYGRLWEARKIWGAIVNDSRTWGIMSRDFIVNTDCSKEDLHPIHKRLIYRHIAWLTALRFQLRQPKPWENMDRPHAKEFRKRYSVPEWESQIQEQMRPYLSKEDMDHVLQKKNRATQLLALQSMDLRELRKKGLIGEYPYVGMESVLKDFFTHQGRAERIKNFPYPRQFASINMFFIVLFSILVPFGMLDEFAKLGEYGVWLTIPFSVVVGWVFTSLEQVGESTENPFEGGANDIPMAALSRTIEIDLREMLDETDLPPNVEPVDEILM</sequence>
<keyword evidence="6" id="KW-0406">Ion transport</keyword>
<comment type="caution">
    <text evidence="10">The sequence shown here is derived from an EMBL/GenBank/DDBJ whole genome shotgun (WGS) entry which is preliminary data.</text>
</comment>
<evidence type="ECO:0000256" key="3">
    <source>
        <dbReference type="ARBA" id="ARBA00022475"/>
    </source>
</evidence>
<dbReference type="Pfam" id="PF25539">
    <property type="entry name" value="Bestrophin_2"/>
    <property type="match status" value="1"/>
</dbReference>
<proteinExistence type="inferred from homology"/>
<feature type="transmembrane region" description="Helical" evidence="9">
    <location>
        <begin position="43"/>
        <end position="62"/>
    </location>
</feature>
<evidence type="ECO:0000256" key="4">
    <source>
        <dbReference type="ARBA" id="ARBA00022692"/>
    </source>
</evidence>
<evidence type="ECO:0000256" key="9">
    <source>
        <dbReference type="SAM" id="Phobius"/>
    </source>
</evidence>
<evidence type="ECO:0000256" key="1">
    <source>
        <dbReference type="ARBA" id="ARBA00004651"/>
    </source>
</evidence>
<evidence type="ECO:0000256" key="5">
    <source>
        <dbReference type="ARBA" id="ARBA00022989"/>
    </source>
</evidence>
<protein>
    <submittedName>
        <fullName evidence="10">Multidrug transporter</fullName>
    </submittedName>
</protein>
<name>A0ABS3G856_9FLAO</name>
<keyword evidence="7 9" id="KW-0472">Membrane</keyword>
<keyword evidence="11" id="KW-1185">Reference proteome</keyword>
<dbReference type="InterPro" id="IPR044669">
    <property type="entry name" value="YneE/VCCN1/2-like"/>
</dbReference>
<comment type="similarity">
    <text evidence="8">Belongs to the anion channel-forming bestrophin (TC 1.A.46) family.</text>
</comment>
<comment type="subcellular location">
    <subcellularLocation>
        <location evidence="1">Cell membrane</location>
        <topology evidence="1">Multi-pass membrane protein</topology>
    </subcellularLocation>
</comment>
<dbReference type="PANTHER" id="PTHR33281:SF19">
    <property type="entry name" value="VOLTAGE-DEPENDENT ANION CHANNEL-FORMING PROTEIN YNEE"/>
    <property type="match status" value="1"/>
</dbReference>
<dbReference type="EMBL" id="JAFLNL010000010">
    <property type="protein sequence ID" value="MBO0355595.1"/>
    <property type="molecule type" value="Genomic_DNA"/>
</dbReference>
<accession>A0ABS3G856</accession>
<evidence type="ECO:0000313" key="10">
    <source>
        <dbReference type="EMBL" id="MBO0355595.1"/>
    </source>
</evidence>
<feature type="transmembrane region" description="Helical" evidence="9">
    <location>
        <begin position="264"/>
        <end position="283"/>
    </location>
</feature>
<keyword evidence="4 9" id="KW-0812">Transmembrane</keyword>
<reference evidence="10 11" key="1">
    <citation type="submission" date="2021-03" db="EMBL/GenBank/DDBJ databases">
        <title>Muricauda lutimaris sp. nov. and Muricauda ruestringensis sp. nov, two marine members of the Flavobacteriaceae isolated from deep sea sediments of Western Pacific.</title>
        <authorList>
            <person name="Zhao S."/>
            <person name="Liu R."/>
        </authorList>
    </citation>
    <scope>NUCLEOTIDE SEQUENCE [LARGE SCALE GENOMIC DNA]</scope>
    <source>
        <strain evidence="10 11">BC31-1-A7</strain>
    </source>
</reference>
<evidence type="ECO:0000313" key="11">
    <source>
        <dbReference type="Proteomes" id="UP000664044"/>
    </source>
</evidence>
<evidence type="ECO:0000256" key="7">
    <source>
        <dbReference type="ARBA" id="ARBA00023136"/>
    </source>
</evidence>
<keyword evidence="2" id="KW-0813">Transport</keyword>
<organism evidence="10 11">
    <name type="scientific">Flagellimonas aurea</name>
    <dbReference type="NCBI Taxonomy" id="2915619"/>
    <lineage>
        <taxon>Bacteria</taxon>
        <taxon>Pseudomonadati</taxon>
        <taxon>Bacteroidota</taxon>
        <taxon>Flavobacteriia</taxon>
        <taxon>Flavobacteriales</taxon>
        <taxon>Flavobacteriaceae</taxon>
        <taxon>Flagellimonas</taxon>
    </lineage>
</organism>
<keyword evidence="5 9" id="KW-1133">Transmembrane helix</keyword>
<feature type="transmembrane region" description="Helical" evidence="9">
    <location>
        <begin position="20"/>
        <end position="37"/>
    </location>
</feature>
<feature type="transmembrane region" description="Helical" evidence="9">
    <location>
        <begin position="235"/>
        <end position="252"/>
    </location>
</feature>
<evidence type="ECO:0000256" key="6">
    <source>
        <dbReference type="ARBA" id="ARBA00023065"/>
    </source>
</evidence>
<dbReference type="RefSeq" id="WP_207035837.1">
    <property type="nucleotide sequence ID" value="NZ_JAFLNL010000010.1"/>
</dbReference>
<dbReference type="PANTHER" id="PTHR33281">
    <property type="entry name" value="UPF0187 PROTEIN YNEE"/>
    <property type="match status" value="1"/>
</dbReference>
<evidence type="ECO:0000256" key="8">
    <source>
        <dbReference type="ARBA" id="ARBA00034708"/>
    </source>
</evidence>
<dbReference type="Proteomes" id="UP000664044">
    <property type="component" value="Unassembled WGS sequence"/>
</dbReference>
<gene>
    <name evidence="10" type="ORF">J0656_16370</name>
</gene>
<keyword evidence="3" id="KW-1003">Cell membrane</keyword>
<evidence type="ECO:0000256" key="2">
    <source>
        <dbReference type="ARBA" id="ARBA00022448"/>
    </source>
</evidence>